<name>A0A0M6WAL1_9FIRM</name>
<dbReference type="Proteomes" id="UP000049828">
    <property type="component" value="Unassembled WGS sequence"/>
</dbReference>
<keyword evidence="3" id="KW-1185">Reference proteome</keyword>
<proteinExistence type="predicted"/>
<dbReference type="EMBL" id="CVRS01000002">
    <property type="protein sequence ID" value="CRL32032.1"/>
    <property type="molecule type" value="Genomic_DNA"/>
</dbReference>
<accession>A0A0M6WAL1</accession>
<evidence type="ECO:0000313" key="2">
    <source>
        <dbReference type="EMBL" id="CRL32032.1"/>
    </source>
</evidence>
<dbReference type="CDD" id="cd02440">
    <property type="entry name" value="AdoMet_MTases"/>
    <property type="match status" value="1"/>
</dbReference>
<evidence type="ECO:0000313" key="3">
    <source>
        <dbReference type="Proteomes" id="UP000049828"/>
    </source>
</evidence>
<dbReference type="AlphaFoldDB" id="A0A0M6WAL1"/>
<evidence type="ECO:0000259" key="1">
    <source>
        <dbReference type="Pfam" id="PF08241"/>
    </source>
</evidence>
<reference evidence="3" key="1">
    <citation type="submission" date="2015-05" db="EMBL/GenBank/DDBJ databases">
        <authorList>
            <consortium name="Pathogen Informatics"/>
        </authorList>
    </citation>
    <scope>NUCLEOTIDE SEQUENCE [LARGE SCALE GENOMIC DNA]</scope>
    <source>
        <strain evidence="3">L1-83</strain>
    </source>
</reference>
<gene>
    <name evidence="2" type="ORF">RIL183_12271</name>
</gene>
<dbReference type="Pfam" id="PF08241">
    <property type="entry name" value="Methyltransf_11"/>
    <property type="match status" value="1"/>
</dbReference>
<dbReference type="OrthoDB" id="9810615at2"/>
<feature type="domain" description="Methyltransferase type 11" evidence="1">
    <location>
        <begin position="50"/>
        <end position="144"/>
    </location>
</feature>
<dbReference type="Gene3D" id="3.40.50.150">
    <property type="entry name" value="Vaccinia Virus protein VP39"/>
    <property type="match status" value="1"/>
</dbReference>
<dbReference type="GO" id="GO:0008757">
    <property type="term" value="F:S-adenosylmethionine-dependent methyltransferase activity"/>
    <property type="evidence" value="ECO:0007669"/>
    <property type="project" value="InterPro"/>
</dbReference>
<dbReference type="SUPFAM" id="SSF53335">
    <property type="entry name" value="S-adenosyl-L-methionine-dependent methyltransferases"/>
    <property type="match status" value="1"/>
</dbReference>
<protein>
    <recommendedName>
        <fullName evidence="1">Methyltransferase type 11 domain-containing protein</fullName>
    </recommendedName>
</protein>
<dbReference type="InterPro" id="IPR013216">
    <property type="entry name" value="Methyltransf_11"/>
</dbReference>
<dbReference type="STRING" id="360807.ERS852392_02648"/>
<dbReference type="RefSeq" id="WP_055039008.1">
    <property type="nucleotide sequence ID" value="NZ_CVRS01000002.1"/>
</dbReference>
<organism evidence="2 3">
    <name type="scientific">Roseburia inulinivorans</name>
    <dbReference type="NCBI Taxonomy" id="360807"/>
    <lineage>
        <taxon>Bacteria</taxon>
        <taxon>Bacillati</taxon>
        <taxon>Bacillota</taxon>
        <taxon>Clostridia</taxon>
        <taxon>Lachnospirales</taxon>
        <taxon>Lachnospiraceae</taxon>
        <taxon>Roseburia</taxon>
    </lineage>
</organism>
<sequence>MAKELTELEKHYNKFNEEKRLGRRHGQVEYRITMEYIRRYLKEMEQPKILDVGAGTGRYSVALANEGYDVTAVELVKYNLGILKSKGSSVKAYQGNALKLSRFADETFDMTLLLGPMYHLYTFEDKVKALGEAKRVTKKNGLIFVAYLMNDYGVLMYGFKENMAKKCLEDGRLTEDFHCVSKEKDLYEYVTLSDIEKINKVVSLQREKIIAPDGAANYMRPVLKEMDEETFELFVRYQMSVAERMDLMGASAHTVDILRVS</sequence>
<dbReference type="InterPro" id="IPR029063">
    <property type="entry name" value="SAM-dependent_MTases_sf"/>
</dbReference>